<accession>H2YLS0</accession>
<dbReference type="AlphaFoldDB" id="H2YLS0"/>
<proteinExistence type="predicted"/>
<keyword evidence="2" id="KW-1185">Reference proteome</keyword>
<evidence type="ECO:0000313" key="2">
    <source>
        <dbReference type="Proteomes" id="UP000007875"/>
    </source>
</evidence>
<reference evidence="1" key="2">
    <citation type="submission" date="2025-08" db="UniProtKB">
        <authorList>
            <consortium name="Ensembl"/>
        </authorList>
    </citation>
    <scope>IDENTIFICATION</scope>
</reference>
<reference evidence="1" key="3">
    <citation type="submission" date="2025-09" db="UniProtKB">
        <authorList>
            <consortium name="Ensembl"/>
        </authorList>
    </citation>
    <scope>IDENTIFICATION</scope>
</reference>
<dbReference type="HOGENOM" id="CLU_1122241_0_0_1"/>
<dbReference type="InParanoid" id="H2YLS0"/>
<evidence type="ECO:0000313" key="1">
    <source>
        <dbReference type="Ensembl" id="ENSCSAVP00000006272.1"/>
    </source>
</evidence>
<dbReference type="Ensembl" id="ENSCSAVT00000006351.1">
    <property type="protein sequence ID" value="ENSCSAVP00000006272.1"/>
    <property type="gene ID" value="ENSCSAVG00000003753.1"/>
</dbReference>
<dbReference type="Proteomes" id="UP000007875">
    <property type="component" value="Unassembled WGS sequence"/>
</dbReference>
<sequence length="248" mass="28123">MHSSVLILTSLIALGFLDYSLVLCRIHTLTLLKDERSSILLNSFGYLKGATLDVSVSLTVPTSIPSELIKKIGFTVDLTSSSNSTSYVEHNELTHSKKCALDPDLSQEVYENIQRALLVFEDIDKLKVYERDFKNVTFFENEGDKLHPKATASKTTKKELGPVNQTVIHKRDVIERQPVSKSGFEEMKSLSAYVSTRDTHTIIRTSFYFSIDTVDQEGLYELYFRNCINQANLEHPLQINIRVNITAR</sequence>
<reference evidence="2" key="1">
    <citation type="submission" date="2003-08" db="EMBL/GenBank/DDBJ databases">
        <authorList>
            <person name="Birren B."/>
            <person name="Nusbaum C."/>
            <person name="Abebe A."/>
            <person name="Abouelleil A."/>
            <person name="Adekoya E."/>
            <person name="Ait-zahra M."/>
            <person name="Allen N."/>
            <person name="Allen T."/>
            <person name="An P."/>
            <person name="Anderson M."/>
            <person name="Anderson S."/>
            <person name="Arachchi H."/>
            <person name="Armbruster J."/>
            <person name="Bachantsang P."/>
            <person name="Baldwin J."/>
            <person name="Barry A."/>
            <person name="Bayul T."/>
            <person name="Blitshsteyn B."/>
            <person name="Bloom T."/>
            <person name="Blye J."/>
            <person name="Boguslavskiy L."/>
            <person name="Borowsky M."/>
            <person name="Boukhgalter B."/>
            <person name="Brunache A."/>
            <person name="Butler J."/>
            <person name="Calixte N."/>
            <person name="Calvo S."/>
            <person name="Camarata J."/>
            <person name="Campo K."/>
            <person name="Chang J."/>
            <person name="Cheshatsang Y."/>
            <person name="Citroen M."/>
            <person name="Collymore A."/>
            <person name="Considine T."/>
            <person name="Cook A."/>
            <person name="Cooke P."/>
            <person name="Corum B."/>
            <person name="Cuomo C."/>
            <person name="David R."/>
            <person name="Dawoe T."/>
            <person name="Degray S."/>
            <person name="Dodge S."/>
            <person name="Dooley K."/>
            <person name="Dorje P."/>
            <person name="Dorjee K."/>
            <person name="Dorris L."/>
            <person name="Duffey N."/>
            <person name="Dupes A."/>
            <person name="Elkins T."/>
            <person name="Engels R."/>
            <person name="Erickson J."/>
            <person name="Farina A."/>
            <person name="Faro S."/>
            <person name="Ferreira P."/>
            <person name="Fischer H."/>
            <person name="Fitzgerald M."/>
            <person name="Foley K."/>
            <person name="Gage D."/>
            <person name="Galagan J."/>
            <person name="Gearin G."/>
            <person name="Gnerre S."/>
            <person name="Gnirke A."/>
            <person name="Goyette A."/>
            <person name="Graham J."/>
            <person name="Grandbois E."/>
            <person name="Gyaltsen K."/>
            <person name="Hafez N."/>
            <person name="Hagopian D."/>
            <person name="Hagos B."/>
            <person name="Hall J."/>
            <person name="Hatcher B."/>
            <person name="Heller A."/>
            <person name="Higgins H."/>
            <person name="Honan T."/>
            <person name="Horn A."/>
            <person name="Houde N."/>
            <person name="Hughes L."/>
            <person name="Hulme W."/>
            <person name="Husby E."/>
            <person name="Iliev I."/>
            <person name="Jaffe D."/>
            <person name="Jones C."/>
            <person name="Kamal M."/>
            <person name="Kamat A."/>
            <person name="Kamvysselis M."/>
            <person name="Karlsson E."/>
            <person name="Kells C."/>
            <person name="Kieu A."/>
            <person name="Kisner P."/>
            <person name="Kodira C."/>
            <person name="Kulbokas E."/>
            <person name="Labutti K."/>
            <person name="Lama D."/>
            <person name="Landers T."/>
            <person name="Leger J."/>
            <person name="Levine S."/>
            <person name="Lewis D."/>
            <person name="Lewis T."/>
            <person name="Lindblad-toh K."/>
            <person name="Liu X."/>
            <person name="Lokyitsang T."/>
            <person name="Lokyitsang Y."/>
            <person name="Lucien O."/>
            <person name="Lui A."/>
            <person name="Ma L.J."/>
            <person name="Mabbitt R."/>
            <person name="Macdonald J."/>
            <person name="Maclean C."/>
            <person name="Major J."/>
            <person name="Manning J."/>
            <person name="Marabella R."/>
            <person name="Maru K."/>
            <person name="Matthews C."/>
            <person name="Mauceli E."/>
            <person name="Mccarthy M."/>
            <person name="Mcdonough S."/>
            <person name="Mcghee T."/>
            <person name="Meldrim J."/>
            <person name="Meneus L."/>
            <person name="Mesirov J."/>
            <person name="Mihalev A."/>
            <person name="Mihova T."/>
            <person name="Mikkelsen T."/>
            <person name="Mlenga V."/>
            <person name="Moru K."/>
            <person name="Mozes J."/>
            <person name="Mulrain L."/>
            <person name="Munson G."/>
            <person name="Naylor J."/>
            <person name="Newes C."/>
            <person name="Nguyen C."/>
            <person name="Nguyen N."/>
            <person name="Nguyen T."/>
            <person name="Nicol R."/>
            <person name="Nielsen C."/>
            <person name="Nizzari M."/>
            <person name="Norbu C."/>
            <person name="Norbu N."/>
            <person name="O'donnell P."/>
            <person name="Okoawo O."/>
            <person name="O'leary S."/>
            <person name="Omotosho B."/>
            <person name="O'neill K."/>
            <person name="Osman S."/>
            <person name="Parker S."/>
            <person name="Perrin D."/>
            <person name="Phunkhang P."/>
            <person name="Piqani B."/>
            <person name="Purcell S."/>
            <person name="Rachupka T."/>
            <person name="Ramasamy U."/>
            <person name="Rameau R."/>
            <person name="Ray V."/>
            <person name="Raymond C."/>
            <person name="Retta R."/>
            <person name="Richardson S."/>
            <person name="Rise C."/>
            <person name="Rodriguez J."/>
            <person name="Rogers J."/>
            <person name="Rogov P."/>
            <person name="Rutman M."/>
            <person name="Schupbach R."/>
            <person name="Seaman C."/>
            <person name="Settipalli S."/>
            <person name="Sharpe T."/>
            <person name="Sheridan J."/>
            <person name="Sherpa N."/>
            <person name="Shi J."/>
            <person name="Smirnov S."/>
            <person name="Smith C."/>
            <person name="Sougnez C."/>
            <person name="Spencer B."/>
            <person name="Stalker J."/>
            <person name="Stange-thomann N."/>
            <person name="Stavropoulos S."/>
            <person name="Stetson K."/>
            <person name="Stone C."/>
            <person name="Stone S."/>
            <person name="Stubbs M."/>
            <person name="Talamas J."/>
            <person name="Tchuinga P."/>
            <person name="Tenzing P."/>
            <person name="Tesfaye S."/>
            <person name="Theodore J."/>
            <person name="Thoulutsang Y."/>
            <person name="Topham K."/>
            <person name="Towey S."/>
            <person name="Tsamla T."/>
            <person name="Tsomo N."/>
            <person name="Vallee D."/>
            <person name="Vassiliev H."/>
            <person name="Venkataraman V."/>
            <person name="Vinson J."/>
            <person name="Vo A."/>
            <person name="Wade C."/>
            <person name="Wang S."/>
            <person name="Wangchuk T."/>
            <person name="Wangdi T."/>
            <person name="Whittaker C."/>
            <person name="Wilkinson J."/>
            <person name="Wu Y."/>
            <person name="Wyman D."/>
            <person name="Yadav S."/>
            <person name="Yang S."/>
            <person name="Yang X."/>
            <person name="Yeager S."/>
            <person name="Yee E."/>
            <person name="Young G."/>
            <person name="Zainoun J."/>
            <person name="Zembeck L."/>
            <person name="Zimmer A."/>
            <person name="Zody M."/>
            <person name="Lander E."/>
        </authorList>
    </citation>
    <scope>NUCLEOTIDE SEQUENCE [LARGE SCALE GENOMIC DNA]</scope>
</reference>
<name>H2YLS0_CIOSA</name>
<dbReference type="eggNOG" id="KOG2569">
    <property type="taxonomic scope" value="Eukaryota"/>
</dbReference>
<organism evidence="1 2">
    <name type="scientific">Ciona savignyi</name>
    <name type="common">Pacific transparent sea squirt</name>
    <dbReference type="NCBI Taxonomy" id="51511"/>
    <lineage>
        <taxon>Eukaryota</taxon>
        <taxon>Metazoa</taxon>
        <taxon>Chordata</taxon>
        <taxon>Tunicata</taxon>
        <taxon>Ascidiacea</taxon>
        <taxon>Phlebobranchia</taxon>
        <taxon>Cionidae</taxon>
        <taxon>Ciona</taxon>
    </lineage>
</organism>
<protein>
    <submittedName>
        <fullName evidence="1">Uncharacterized protein</fullName>
    </submittedName>
</protein>